<accession>A0A8T2T841</accession>
<dbReference type="GO" id="GO:0033962">
    <property type="term" value="P:P-body assembly"/>
    <property type="evidence" value="ECO:0007669"/>
    <property type="project" value="TreeGrafter"/>
</dbReference>
<comment type="caution">
    <text evidence="2">The sequence shown here is derived from an EMBL/GenBank/DDBJ whole genome shotgun (WGS) entry which is preliminary data.</text>
</comment>
<dbReference type="InterPro" id="IPR025762">
    <property type="entry name" value="DFDF"/>
</dbReference>
<reference evidence="2" key="1">
    <citation type="submission" date="2021-08" db="EMBL/GenBank/DDBJ databases">
        <title>WGS assembly of Ceratopteris richardii.</title>
        <authorList>
            <person name="Marchant D.B."/>
            <person name="Chen G."/>
            <person name="Jenkins J."/>
            <person name="Shu S."/>
            <person name="Leebens-Mack J."/>
            <person name="Grimwood J."/>
            <person name="Schmutz J."/>
            <person name="Soltis P."/>
            <person name="Soltis D."/>
            <person name="Chen Z.-H."/>
        </authorList>
    </citation>
    <scope>NUCLEOTIDE SEQUENCE</scope>
    <source>
        <strain evidence="2">Whitten #5841</strain>
        <tissue evidence="2">Leaf</tissue>
    </source>
</reference>
<dbReference type="Pfam" id="PF12701">
    <property type="entry name" value="LSM14"/>
    <property type="match status" value="1"/>
</dbReference>
<dbReference type="OrthoDB" id="21539at2759"/>
<dbReference type="Gene3D" id="2.30.30.100">
    <property type="match status" value="1"/>
</dbReference>
<sequence>MENLKGSCLDIYVGSLISLTSKSEIRYEGLLFTLDTEKSTIVLKDVCSFGTEGRGTNILQIPPSNKVYEYIIFRNVDIKDLSVISFPSNSEKPFETISERTSYEEKVFKSLNGNPSDVCLGWPVLPQSLIMQEDGNFWQWFCSSAASSSYCIPPNALLTTYPNYSSTTMTLPFWRSSTQENYNSMCSQAKLLGLEQSPFTVRNCQSSTVTKCFSGHKSDCGGLTIDPGTDPVSGSAEGGEACFNNLQVQFISQQPLLPLPVPESEHNRLIMKSKGLASLQCARRQRSSRKGKPKGVLSARIASSVVCDEVCTSNVDVSKDFDFEAMNEHFNKKEIWDHLRLNEHHGTCIDGQKEGSSQTTSDANTTSCSLLKKACFIDDFFDMLQSDVDNGKEKMSKKSNLEKQHQIDSETFGVLSPLNKRRSRFCKKAFSSDQHVSISTK</sequence>
<dbReference type="AlphaFoldDB" id="A0A8T2T841"/>
<organism evidence="2 3">
    <name type="scientific">Ceratopteris richardii</name>
    <name type="common">Triangle waterfern</name>
    <dbReference type="NCBI Taxonomy" id="49495"/>
    <lineage>
        <taxon>Eukaryota</taxon>
        <taxon>Viridiplantae</taxon>
        <taxon>Streptophyta</taxon>
        <taxon>Embryophyta</taxon>
        <taxon>Tracheophyta</taxon>
        <taxon>Polypodiopsida</taxon>
        <taxon>Polypodiidae</taxon>
        <taxon>Polypodiales</taxon>
        <taxon>Pteridineae</taxon>
        <taxon>Pteridaceae</taxon>
        <taxon>Parkerioideae</taxon>
        <taxon>Ceratopteris</taxon>
    </lineage>
</organism>
<dbReference type="SMART" id="SM01199">
    <property type="entry name" value="FDF"/>
    <property type="match status" value="1"/>
</dbReference>
<dbReference type="EMBL" id="CM035419">
    <property type="protein sequence ID" value="KAH7415119.1"/>
    <property type="molecule type" value="Genomic_DNA"/>
</dbReference>
<dbReference type="Proteomes" id="UP000825935">
    <property type="component" value="Chromosome 14"/>
</dbReference>
<evidence type="ECO:0000313" key="2">
    <source>
        <dbReference type="EMBL" id="KAH7415119.1"/>
    </source>
</evidence>
<dbReference type="PANTHER" id="PTHR13586">
    <property type="entry name" value="SCD6 PROTEIN-RELATED"/>
    <property type="match status" value="1"/>
</dbReference>
<dbReference type="SMART" id="SM01271">
    <property type="entry name" value="LSM14"/>
    <property type="match status" value="1"/>
</dbReference>
<dbReference type="InterPro" id="IPR010920">
    <property type="entry name" value="LSM_dom_sf"/>
</dbReference>
<keyword evidence="3" id="KW-1185">Reference proteome</keyword>
<dbReference type="GO" id="GO:0000932">
    <property type="term" value="C:P-body"/>
    <property type="evidence" value="ECO:0007669"/>
    <property type="project" value="TreeGrafter"/>
</dbReference>
<evidence type="ECO:0000313" key="3">
    <source>
        <dbReference type="Proteomes" id="UP000825935"/>
    </source>
</evidence>
<dbReference type="GO" id="GO:0003729">
    <property type="term" value="F:mRNA binding"/>
    <property type="evidence" value="ECO:0007669"/>
    <property type="project" value="TreeGrafter"/>
</dbReference>
<dbReference type="InterPro" id="IPR019050">
    <property type="entry name" value="FDF_dom"/>
</dbReference>
<dbReference type="Pfam" id="PF09532">
    <property type="entry name" value="FDF"/>
    <property type="match status" value="1"/>
</dbReference>
<evidence type="ECO:0000259" key="1">
    <source>
        <dbReference type="PROSITE" id="PS51512"/>
    </source>
</evidence>
<dbReference type="GO" id="GO:0034063">
    <property type="term" value="P:stress granule assembly"/>
    <property type="evidence" value="ECO:0007669"/>
    <property type="project" value="TreeGrafter"/>
</dbReference>
<name>A0A8T2T841_CERRI</name>
<protein>
    <recommendedName>
        <fullName evidence="1">DFDF domain-containing protein</fullName>
    </recommendedName>
</protein>
<dbReference type="SUPFAM" id="SSF50182">
    <property type="entry name" value="Sm-like ribonucleoproteins"/>
    <property type="match status" value="1"/>
</dbReference>
<proteinExistence type="predicted"/>
<gene>
    <name evidence="2" type="ORF">KP509_14G028400</name>
</gene>
<dbReference type="PANTHER" id="PTHR13586:SF0">
    <property type="entry name" value="TRAILER HITCH, ISOFORM H"/>
    <property type="match status" value="1"/>
</dbReference>
<dbReference type="PROSITE" id="PS51512">
    <property type="entry name" value="DFDF"/>
    <property type="match status" value="1"/>
</dbReference>
<dbReference type="CDD" id="cd01736">
    <property type="entry name" value="LSm14_N"/>
    <property type="match status" value="1"/>
</dbReference>
<dbReference type="OMA" id="HENAENC"/>
<dbReference type="InterPro" id="IPR025609">
    <property type="entry name" value="Lsm14-like_N"/>
</dbReference>
<feature type="domain" description="DFDF" evidence="1">
    <location>
        <begin position="309"/>
        <end position="345"/>
    </location>
</feature>